<name>A0A1I8H3E6_9PLAT</name>
<feature type="region of interest" description="Disordered" evidence="1">
    <location>
        <begin position="64"/>
        <end position="103"/>
    </location>
</feature>
<dbReference type="WBParaSite" id="maker-uti_cns_0004313-snap-gene-0.8-mRNA-1">
    <property type="protein sequence ID" value="maker-uti_cns_0004313-snap-gene-0.8-mRNA-1"/>
    <property type="gene ID" value="maker-uti_cns_0004313-snap-gene-0.8"/>
</dbReference>
<reference evidence="5" key="1">
    <citation type="submission" date="2016-11" db="UniProtKB">
        <authorList>
            <consortium name="WormBaseParasite"/>
        </authorList>
    </citation>
    <scope>IDENTIFICATION</scope>
</reference>
<accession>A0A1I8H3E6</accession>
<evidence type="ECO:0000256" key="3">
    <source>
        <dbReference type="SAM" id="SignalP"/>
    </source>
</evidence>
<sequence length="292" mass="32714">MLPQLIANLLLLLVCPASAQAASSTVPFAPMIIVALILSLMAAALLVVTIVVCHFAWFRRTATEHRRETRKQPRPQPSTIPKGKTVIDAPLQRPETQKKPVEPRLSSVADPLYINVDVLEPTVQTASIVRSQPPGTEMRHTASQFLEFLSRKWNMEQHHDHPQHPPLRPTVTAQLTTFKPSTSTKSSVVVSPRQIETQIGDESFDVCEQDVGQYDNLTMASTIGGREADRYEVAMELRDTRRSRASTPGVSGRDSETEGDPQQQQEQEQQELQQQPENARYDSWFEEVSEAL</sequence>
<protein>
    <submittedName>
        <fullName evidence="5">Uncharacterized protein</fullName>
    </submittedName>
</protein>
<keyword evidence="2" id="KW-1133">Transmembrane helix</keyword>
<feature type="compositionally biased region" description="Low complexity" evidence="1">
    <location>
        <begin position="262"/>
        <end position="275"/>
    </location>
</feature>
<dbReference type="AlphaFoldDB" id="A0A1I8H3E6"/>
<feature type="signal peptide" evidence="3">
    <location>
        <begin position="1"/>
        <end position="21"/>
    </location>
</feature>
<feature type="transmembrane region" description="Helical" evidence="2">
    <location>
        <begin position="31"/>
        <end position="57"/>
    </location>
</feature>
<keyword evidence="2" id="KW-0812">Transmembrane</keyword>
<proteinExistence type="predicted"/>
<feature type="chain" id="PRO_5009319922" evidence="3">
    <location>
        <begin position="22"/>
        <end position="292"/>
    </location>
</feature>
<keyword evidence="4" id="KW-1185">Reference proteome</keyword>
<evidence type="ECO:0000313" key="4">
    <source>
        <dbReference type="Proteomes" id="UP000095280"/>
    </source>
</evidence>
<keyword evidence="3" id="KW-0732">Signal</keyword>
<keyword evidence="2" id="KW-0472">Membrane</keyword>
<evidence type="ECO:0000256" key="2">
    <source>
        <dbReference type="SAM" id="Phobius"/>
    </source>
</evidence>
<evidence type="ECO:0000256" key="1">
    <source>
        <dbReference type="SAM" id="MobiDB-lite"/>
    </source>
</evidence>
<organism evidence="4 5">
    <name type="scientific">Macrostomum lignano</name>
    <dbReference type="NCBI Taxonomy" id="282301"/>
    <lineage>
        <taxon>Eukaryota</taxon>
        <taxon>Metazoa</taxon>
        <taxon>Spiralia</taxon>
        <taxon>Lophotrochozoa</taxon>
        <taxon>Platyhelminthes</taxon>
        <taxon>Rhabditophora</taxon>
        <taxon>Macrostomorpha</taxon>
        <taxon>Macrostomida</taxon>
        <taxon>Macrostomidae</taxon>
        <taxon>Macrostomum</taxon>
    </lineage>
</organism>
<dbReference type="Proteomes" id="UP000095280">
    <property type="component" value="Unplaced"/>
</dbReference>
<evidence type="ECO:0000313" key="5">
    <source>
        <dbReference type="WBParaSite" id="maker-uti_cns_0004313-snap-gene-0.8-mRNA-1"/>
    </source>
</evidence>
<feature type="region of interest" description="Disordered" evidence="1">
    <location>
        <begin position="237"/>
        <end position="292"/>
    </location>
</feature>